<proteinExistence type="predicted"/>
<keyword evidence="2" id="KW-1185">Reference proteome</keyword>
<organism evidence="1 2">
    <name type="scientific">Artomyces pyxidatus</name>
    <dbReference type="NCBI Taxonomy" id="48021"/>
    <lineage>
        <taxon>Eukaryota</taxon>
        <taxon>Fungi</taxon>
        <taxon>Dikarya</taxon>
        <taxon>Basidiomycota</taxon>
        <taxon>Agaricomycotina</taxon>
        <taxon>Agaricomycetes</taxon>
        <taxon>Russulales</taxon>
        <taxon>Auriscalpiaceae</taxon>
        <taxon>Artomyces</taxon>
    </lineage>
</organism>
<evidence type="ECO:0000313" key="1">
    <source>
        <dbReference type="EMBL" id="KAI0065560.1"/>
    </source>
</evidence>
<accession>A0ACB8TB58</accession>
<reference evidence="1" key="1">
    <citation type="submission" date="2021-03" db="EMBL/GenBank/DDBJ databases">
        <authorList>
            <consortium name="DOE Joint Genome Institute"/>
            <person name="Ahrendt S."/>
            <person name="Looney B.P."/>
            <person name="Miyauchi S."/>
            <person name="Morin E."/>
            <person name="Drula E."/>
            <person name="Courty P.E."/>
            <person name="Chicoki N."/>
            <person name="Fauchery L."/>
            <person name="Kohler A."/>
            <person name="Kuo A."/>
            <person name="Labutti K."/>
            <person name="Pangilinan J."/>
            <person name="Lipzen A."/>
            <person name="Riley R."/>
            <person name="Andreopoulos W."/>
            <person name="He G."/>
            <person name="Johnson J."/>
            <person name="Barry K.W."/>
            <person name="Grigoriev I.V."/>
            <person name="Nagy L."/>
            <person name="Hibbett D."/>
            <person name="Henrissat B."/>
            <person name="Matheny P.B."/>
            <person name="Labbe J."/>
            <person name="Martin F."/>
        </authorList>
    </citation>
    <scope>NUCLEOTIDE SEQUENCE</scope>
    <source>
        <strain evidence="1">HHB10654</strain>
    </source>
</reference>
<reference evidence="1" key="2">
    <citation type="journal article" date="2022" name="New Phytol.">
        <title>Evolutionary transition to the ectomycorrhizal habit in the genomes of a hyperdiverse lineage of mushroom-forming fungi.</title>
        <authorList>
            <person name="Looney B."/>
            <person name="Miyauchi S."/>
            <person name="Morin E."/>
            <person name="Drula E."/>
            <person name="Courty P.E."/>
            <person name="Kohler A."/>
            <person name="Kuo A."/>
            <person name="LaButti K."/>
            <person name="Pangilinan J."/>
            <person name="Lipzen A."/>
            <person name="Riley R."/>
            <person name="Andreopoulos W."/>
            <person name="He G."/>
            <person name="Johnson J."/>
            <person name="Nolan M."/>
            <person name="Tritt A."/>
            <person name="Barry K.W."/>
            <person name="Grigoriev I.V."/>
            <person name="Nagy L.G."/>
            <person name="Hibbett D."/>
            <person name="Henrissat B."/>
            <person name="Matheny P.B."/>
            <person name="Labbe J."/>
            <person name="Martin F.M."/>
        </authorList>
    </citation>
    <scope>NUCLEOTIDE SEQUENCE</scope>
    <source>
        <strain evidence="1">HHB10654</strain>
    </source>
</reference>
<gene>
    <name evidence="1" type="ORF">BV25DRAFT_1880501</name>
</gene>
<comment type="caution">
    <text evidence="1">The sequence shown here is derived from an EMBL/GenBank/DDBJ whole genome shotgun (WGS) entry which is preliminary data.</text>
</comment>
<evidence type="ECO:0000313" key="2">
    <source>
        <dbReference type="Proteomes" id="UP000814140"/>
    </source>
</evidence>
<sequence length="585" mass="64062">MSHIIITGATGGHTEGANAPNRRDIEDLVRDEKQFSLYIQALTAMFHQSQNNSVSFFQIGGIHGLPYVPWEGSGTSKVTGNDPRQWEGYCTHGSILFPTWHRPYVALFEQVLHKHAVAIAQNYHGNDRQDWITAASNLRAPFWDWAKNIIPPAEVISSEVVYIVTPYSGGKKTSVSNPLYKYTFHPIHPSFPKPFNEVKTTVRQPDLCTHATNVERLKTYLQSIQHQTTAKTYNLLTRVKTWPAFSNHTHGAGGNTNSLEAIHDEIHDTISGQMGRPDLAGFDPIFFLHHANVDRMLSLWAVLNPGVWVGTGPAEHGSFTIQSGTTINASTTLTPFWNSQTTFWSSSNTADTAKLGYTYPEFNSLDQGNRDAARTGIARIINKMYGGPFFGSHPSFSSSLRAEIAETGDTSAVASAIGIGSVANTIYDWTARILFKKYELGGSFSVLIFLGTVPDDPAQWRTSPSFVGTHSAFVNGSSDLCANCRNHADTKTEGFVHLDPVIAKNSGLGSFDPDVVVPYLERELSWRVQKVDGVVVPVAELPSLEVLVISTPLTLDPGDAFPVPGETKHHHGITRGREGGALVPA</sequence>
<dbReference type="Proteomes" id="UP000814140">
    <property type="component" value="Unassembled WGS sequence"/>
</dbReference>
<dbReference type="EMBL" id="MU277195">
    <property type="protein sequence ID" value="KAI0065560.1"/>
    <property type="molecule type" value="Genomic_DNA"/>
</dbReference>
<name>A0ACB8TB58_9AGAM</name>
<protein>
    <submittedName>
        <fullName evidence="1">Photo-regulated tyrosinase</fullName>
    </submittedName>
</protein>